<feature type="transmembrane region" description="Helical" evidence="1">
    <location>
        <begin position="57"/>
        <end position="77"/>
    </location>
</feature>
<proteinExistence type="predicted"/>
<evidence type="ECO:0000313" key="3">
    <source>
        <dbReference type="EMBL" id="GHP11319.1"/>
    </source>
</evidence>
<gene>
    <name evidence="3" type="ORF">PPROV_001004700</name>
</gene>
<evidence type="ECO:0000313" key="4">
    <source>
        <dbReference type="Proteomes" id="UP000660262"/>
    </source>
</evidence>
<accession>A0A830I2N4</accession>
<dbReference type="InterPro" id="IPR019336">
    <property type="entry name" value="GPR180/TMEM145_TM"/>
</dbReference>
<feature type="transmembrane region" description="Helical" evidence="1">
    <location>
        <begin position="20"/>
        <end position="42"/>
    </location>
</feature>
<keyword evidence="4" id="KW-1185">Reference proteome</keyword>
<dbReference type="Proteomes" id="UP000660262">
    <property type="component" value="Unassembled WGS sequence"/>
</dbReference>
<comment type="caution">
    <text evidence="3">The sequence shown here is derived from an EMBL/GenBank/DDBJ whole genome shotgun (WGS) entry which is preliminary data.</text>
</comment>
<evidence type="ECO:0000259" key="2">
    <source>
        <dbReference type="Pfam" id="PF10192"/>
    </source>
</evidence>
<feature type="domain" description="GPR180/TMEM145 transmembrane" evidence="2">
    <location>
        <begin position="8"/>
        <end position="79"/>
    </location>
</feature>
<dbReference type="GO" id="GO:0019236">
    <property type="term" value="P:response to pheromone"/>
    <property type="evidence" value="ECO:0007669"/>
    <property type="project" value="InterPro"/>
</dbReference>
<dbReference type="Pfam" id="PF10192">
    <property type="entry name" value="GPR180-TMEM145_TM"/>
    <property type="match status" value="1"/>
</dbReference>
<dbReference type="AlphaFoldDB" id="A0A830I2N4"/>
<dbReference type="EMBL" id="BNJQ01000034">
    <property type="protein sequence ID" value="GHP11319.1"/>
    <property type="molecule type" value="Genomic_DNA"/>
</dbReference>
<keyword evidence="1" id="KW-0472">Membrane</keyword>
<protein>
    <recommendedName>
        <fullName evidence="2">GPR180/TMEM145 transmembrane domain-containing protein</fullName>
    </recommendedName>
</protein>
<dbReference type="InterPro" id="IPR047831">
    <property type="entry name" value="GPR180/TMEM145"/>
</dbReference>
<reference evidence="3" key="1">
    <citation type="submission" date="2020-10" db="EMBL/GenBank/DDBJ databases">
        <title>Unveiling of a novel bifunctional photoreceptor, Dualchrome1, isolated from a cosmopolitan green alga.</title>
        <authorList>
            <person name="Suzuki S."/>
            <person name="Kawachi M."/>
        </authorList>
    </citation>
    <scope>NUCLEOTIDE SEQUENCE</scope>
    <source>
        <strain evidence="3">NIES 2893</strain>
    </source>
</reference>
<name>A0A830I2N4_9CHLO</name>
<sequence>MHALQVALVLRKRRKMHKTVLIFVFSVVVQSAAIVFNFVHYYTFAKDGLGNTMLKTAALYATNIAETILLIALILLAKG</sequence>
<evidence type="ECO:0000256" key="1">
    <source>
        <dbReference type="SAM" id="Phobius"/>
    </source>
</evidence>
<keyword evidence="1" id="KW-0812">Transmembrane</keyword>
<dbReference type="GO" id="GO:0007186">
    <property type="term" value="P:G protein-coupled receptor signaling pathway"/>
    <property type="evidence" value="ECO:0007669"/>
    <property type="project" value="InterPro"/>
</dbReference>
<organism evidence="3 4">
    <name type="scientific">Pycnococcus provasolii</name>
    <dbReference type="NCBI Taxonomy" id="41880"/>
    <lineage>
        <taxon>Eukaryota</taxon>
        <taxon>Viridiplantae</taxon>
        <taxon>Chlorophyta</taxon>
        <taxon>Pseudoscourfieldiophyceae</taxon>
        <taxon>Pseudoscourfieldiales</taxon>
        <taxon>Pycnococcaceae</taxon>
        <taxon>Pycnococcus</taxon>
    </lineage>
</organism>
<dbReference type="PANTHER" id="PTHR23252:SF24">
    <property type="entry name" value="TRANSMEMBRANE PROTEIN 145"/>
    <property type="match status" value="1"/>
</dbReference>
<dbReference type="PANTHER" id="PTHR23252">
    <property type="entry name" value="INTIMAL THICKNESS RECEPTOR-RELATED"/>
    <property type="match status" value="1"/>
</dbReference>
<keyword evidence="1" id="KW-1133">Transmembrane helix</keyword>